<evidence type="ECO:0000256" key="5">
    <source>
        <dbReference type="PIRNR" id="PIRNR037609"/>
    </source>
</evidence>
<dbReference type="InterPro" id="IPR017242">
    <property type="entry name" value="BLOC-1_pallidin"/>
</dbReference>
<protein>
    <recommendedName>
        <fullName evidence="3 5">Biogenesis of lysosome-related organelles complex 1 subunit 6</fullName>
        <shortName evidence="5">BLOC-1 subunit 6</shortName>
    </recommendedName>
</protein>
<dbReference type="GO" id="GO:0031083">
    <property type="term" value="C:BLOC-1 complex"/>
    <property type="evidence" value="ECO:0007669"/>
    <property type="project" value="TreeGrafter"/>
</dbReference>
<evidence type="ECO:0000256" key="3">
    <source>
        <dbReference type="ARBA" id="ARBA00019579"/>
    </source>
</evidence>
<evidence type="ECO:0000256" key="4">
    <source>
        <dbReference type="ARBA" id="ARBA00022490"/>
    </source>
</evidence>
<keyword evidence="4" id="KW-0963">Cytoplasm</keyword>
<comment type="function">
    <text evidence="5">Component of the biogenesis of lysosome-related organelles complex-1 (BLOC-1) involved in pigment granule biogenesis.</text>
</comment>
<evidence type="ECO:0000313" key="7">
    <source>
        <dbReference type="EMBL" id="CAH0551793.1"/>
    </source>
</evidence>
<dbReference type="OrthoDB" id="19659at2759"/>
<evidence type="ECO:0000256" key="2">
    <source>
        <dbReference type="ARBA" id="ARBA00005767"/>
    </source>
</evidence>
<dbReference type="GO" id="GO:0030133">
    <property type="term" value="C:transport vesicle"/>
    <property type="evidence" value="ECO:0007669"/>
    <property type="project" value="TreeGrafter"/>
</dbReference>
<reference evidence="7" key="1">
    <citation type="submission" date="2021-12" db="EMBL/GenBank/DDBJ databases">
        <authorList>
            <person name="King R."/>
        </authorList>
    </citation>
    <scope>NUCLEOTIDE SEQUENCE</scope>
</reference>
<evidence type="ECO:0000313" key="8">
    <source>
        <dbReference type="Proteomes" id="UP001154078"/>
    </source>
</evidence>
<sequence>MALNQEEKIIQQNNEFDENSLFSSIEPLSKGLLNIYEPSLVVAQKQLKELTDKQELMLKQLHQENLSLLEVQHDQDLEHIFGRLKIYQAKLVNIKKDIKTLHDRSSKLKKRALKLQQIKEKEEAVKQQKELSLKQEEDLIGNK</sequence>
<name>A0A9P0FFH3_BRAAE</name>
<dbReference type="PANTHER" id="PTHR31328">
    <property type="entry name" value="BIOGENESIS OF LYSOSOME-RELATED ORGANELLES COMPLEX 1 SUBUNIT 6"/>
    <property type="match status" value="1"/>
</dbReference>
<gene>
    <name evidence="7" type="ORF">MELIAE_LOCUS4323</name>
</gene>
<dbReference type="Pfam" id="PF14712">
    <property type="entry name" value="Snapin_Pallidin"/>
    <property type="match status" value="1"/>
</dbReference>
<accession>A0A9P0FFH3</accession>
<dbReference type="PANTHER" id="PTHR31328:SF2">
    <property type="entry name" value="BIOGENESIS OF LYSOSOME-RELATED ORGANELLES COMPLEX 1 SUBUNIT 6"/>
    <property type="match status" value="1"/>
</dbReference>
<dbReference type="Proteomes" id="UP001154078">
    <property type="component" value="Chromosome 2"/>
</dbReference>
<evidence type="ECO:0000256" key="1">
    <source>
        <dbReference type="ARBA" id="ARBA00004496"/>
    </source>
</evidence>
<proteinExistence type="inferred from homology"/>
<dbReference type="AlphaFoldDB" id="A0A9P0FFH3"/>
<organism evidence="7 8">
    <name type="scientific">Brassicogethes aeneus</name>
    <name type="common">Rape pollen beetle</name>
    <name type="synonym">Meligethes aeneus</name>
    <dbReference type="NCBI Taxonomy" id="1431903"/>
    <lineage>
        <taxon>Eukaryota</taxon>
        <taxon>Metazoa</taxon>
        <taxon>Ecdysozoa</taxon>
        <taxon>Arthropoda</taxon>
        <taxon>Hexapoda</taxon>
        <taxon>Insecta</taxon>
        <taxon>Pterygota</taxon>
        <taxon>Neoptera</taxon>
        <taxon>Endopterygota</taxon>
        <taxon>Coleoptera</taxon>
        <taxon>Polyphaga</taxon>
        <taxon>Cucujiformia</taxon>
        <taxon>Nitidulidae</taxon>
        <taxon>Meligethinae</taxon>
        <taxon>Brassicogethes</taxon>
    </lineage>
</organism>
<comment type="subcellular location">
    <subcellularLocation>
        <location evidence="1">Cytoplasm</location>
    </subcellularLocation>
</comment>
<comment type="similarity">
    <text evidence="2 5">Belongs to the BLOC1S6 family.</text>
</comment>
<dbReference type="PIRSF" id="PIRSF037609">
    <property type="entry name" value="BLOC-1_complex_pallidin"/>
    <property type="match status" value="1"/>
</dbReference>
<dbReference type="InterPro" id="IPR028119">
    <property type="entry name" value="Snapin/Pallidin/Snn1"/>
</dbReference>
<keyword evidence="6" id="KW-0175">Coiled coil</keyword>
<dbReference type="EMBL" id="OV121133">
    <property type="protein sequence ID" value="CAH0551793.1"/>
    <property type="molecule type" value="Genomic_DNA"/>
</dbReference>
<keyword evidence="8" id="KW-1185">Reference proteome</keyword>
<feature type="coiled-coil region" evidence="6">
    <location>
        <begin position="84"/>
        <end position="139"/>
    </location>
</feature>
<evidence type="ECO:0000256" key="6">
    <source>
        <dbReference type="SAM" id="Coils"/>
    </source>
</evidence>